<dbReference type="InterPro" id="IPR059052">
    <property type="entry name" value="HH_YbhG-like"/>
</dbReference>
<dbReference type="eggNOG" id="COG1566">
    <property type="taxonomic scope" value="Bacteria"/>
</dbReference>
<keyword evidence="3" id="KW-0732">Signal</keyword>
<evidence type="ECO:0000313" key="9">
    <source>
        <dbReference type="EMBL" id="EHO63830.1"/>
    </source>
</evidence>
<dbReference type="Gene3D" id="2.40.30.170">
    <property type="match status" value="1"/>
</dbReference>
<evidence type="ECO:0000259" key="8">
    <source>
        <dbReference type="Pfam" id="PF25954"/>
    </source>
</evidence>
<dbReference type="Proteomes" id="UP000003277">
    <property type="component" value="Unassembled WGS sequence"/>
</dbReference>
<dbReference type="AlphaFoldDB" id="H1CXV2"/>
<evidence type="ECO:0000259" key="7">
    <source>
        <dbReference type="Pfam" id="PF25881"/>
    </source>
</evidence>
<dbReference type="PATRIC" id="fig|742743.3.peg.194"/>
<dbReference type="HOGENOM" id="CLU_018816_6_3_9"/>
<dbReference type="InterPro" id="IPR050465">
    <property type="entry name" value="UPF0194_transport"/>
</dbReference>
<dbReference type="SUPFAM" id="SSF111369">
    <property type="entry name" value="HlyD-like secretion proteins"/>
    <property type="match status" value="2"/>
</dbReference>
<protein>
    <submittedName>
        <fullName evidence="9">Uncharacterized protein</fullName>
    </submittedName>
</protein>
<dbReference type="Gene3D" id="2.40.50.100">
    <property type="match status" value="1"/>
</dbReference>
<comment type="caution">
    <text evidence="9">The sequence shown here is derived from an EMBL/GenBank/DDBJ whole genome shotgun (WGS) entry which is preliminary data.</text>
</comment>
<dbReference type="GO" id="GO:0042597">
    <property type="term" value="C:periplasmic space"/>
    <property type="evidence" value="ECO:0007669"/>
    <property type="project" value="UniProtKB-SubCell"/>
</dbReference>
<evidence type="ECO:0000256" key="6">
    <source>
        <dbReference type="SAM" id="Coils"/>
    </source>
</evidence>
<feature type="domain" description="YbhG-like alpha-helical hairpin" evidence="7">
    <location>
        <begin position="84"/>
        <end position="214"/>
    </location>
</feature>
<reference evidence="9 10" key="1">
    <citation type="submission" date="2011-11" db="EMBL/GenBank/DDBJ databases">
        <title>The Genome Sequence of Dialister succinatiphilus YIT 11850.</title>
        <authorList>
            <consortium name="The Broad Institute Genome Sequencing Platform"/>
            <person name="Earl A."/>
            <person name="Ward D."/>
            <person name="Feldgarden M."/>
            <person name="Gevers D."/>
            <person name="Morotomi M."/>
            <person name="Young S.K."/>
            <person name="Zeng Q."/>
            <person name="Gargeya S."/>
            <person name="Fitzgerald M."/>
            <person name="Haas B."/>
            <person name="Abouelleil A."/>
            <person name="Alvarado L."/>
            <person name="Arachchi H.M."/>
            <person name="Berlin A."/>
            <person name="Brown A."/>
            <person name="Chapman S.B."/>
            <person name="Dunbar C."/>
            <person name="Gearin G."/>
            <person name="Goldberg J."/>
            <person name="Griggs A."/>
            <person name="Gujja S."/>
            <person name="Heiman D."/>
            <person name="Howarth C."/>
            <person name="Lui A."/>
            <person name="MacDonald P.J.P."/>
            <person name="Montmayeur A."/>
            <person name="Murphy C."/>
            <person name="Neiman D."/>
            <person name="Pearson M."/>
            <person name="Priest M."/>
            <person name="Roberts A."/>
            <person name="Saif S."/>
            <person name="Shea T."/>
            <person name="Sisk P."/>
            <person name="Stolte C."/>
            <person name="Sykes S."/>
            <person name="Wortman J."/>
            <person name="Nusbaum C."/>
            <person name="Birren B."/>
        </authorList>
    </citation>
    <scope>NUCLEOTIDE SEQUENCE [LARGE SCALE GENOMIC DNA]</scope>
    <source>
        <strain evidence="9 10">YIT 11850</strain>
    </source>
</reference>
<evidence type="ECO:0000256" key="2">
    <source>
        <dbReference type="ARBA" id="ARBA00010602"/>
    </source>
</evidence>
<keyword evidence="5 6" id="KW-0175">Coiled coil</keyword>
<dbReference type="EMBL" id="ADLT01000007">
    <property type="protein sequence ID" value="EHO63830.1"/>
    <property type="molecule type" value="Genomic_DNA"/>
</dbReference>
<dbReference type="Gene3D" id="1.10.287.470">
    <property type="entry name" value="Helix hairpin bin"/>
    <property type="match status" value="1"/>
</dbReference>
<evidence type="ECO:0000256" key="3">
    <source>
        <dbReference type="ARBA" id="ARBA00022729"/>
    </source>
</evidence>
<proteinExistence type="inferred from homology"/>
<comment type="subcellular location">
    <subcellularLocation>
        <location evidence="1">Periplasm</location>
    </subcellularLocation>
</comment>
<sequence length="339" mass="37808">MFEKCREHKKAFILIAALLILAVGFGCYEYRSRKAAEEAAHQLVLYGNVDLREVSLAFKNSDRISDILVEEGDAVKKGQVLAKLDTADLEHRMDITRSQVDAQQAVVDKLHNGTREEDLRSAEAKVREARAEKDFLTSDYQRKQDAFQASGGKSVSRQVLEDARTKLQVAEAKVNEAEEAQNLAVAGPRSEDVAAGEAQLDALKNTLKQEEYTLSQSELTAPQDGVIRSRLMEVGDMASPQKPVFRMSLNTKKWVRVYVKEGDLGKIHEGMDARVYTDSDPKNPVKGQIGYISSTAEFTPKNVETSELRTALLYEVRVYVTDPENRLRMGMPATVKIGL</sequence>
<evidence type="ECO:0000256" key="5">
    <source>
        <dbReference type="ARBA" id="ARBA00023054"/>
    </source>
</evidence>
<dbReference type="Pfam" id="PF25954">
    <property type="entry name" value="Beta-barrel_RND_2"/>
    <property type="match status" value="1"/>
</dbReference>
<organism evidence="9 10">
    <name type="scientific">Dialister succinatiphilus YIT 11850</name>
    <dbReference type="NCBI Taxonomy" id="742743"/>
    <lineage>
        <taxon>Bacteria</taxon>
        <taxon>Bacillati</taxon>
        <taxon>Bacillota</taxon>
        <taxon>Negativicutes</taxon>
        <taxon>Veillonellales</taxon>
        <taxon>Veillonellaceae</taxon>
        <taxon>Dialister</taxon>
    </lineage>
</organism>
<feature type="coiled-coil region" evidence="6">
    <location>
        <begin position="112"/>
        <end position="180"/>
    </location>
</feature>
<comment type="similarity">
    <text evidence="2">Belongs to the UPF0194 family.</text>
</comment>
<dbReference type="PANTHER" id="PTHR32347">
    <property type="entry name" value="EFFLUX SYSTEM COMPONENT YKNX-RELATED"/>
    <property type="match status" value="1"/>
</dbReference>
<evidence type="ECO:0000313" key="10">
    <source>
        <dbReference type="Proteomes" id="UP000003277"/>
    </source>
</evidence>
<dbReference type="RefSeq" id="WP_008858696.1">
    <property type="nucleotide sequence ID" value="NZ_JH591187.1"/>
</dbReference>
<name>H1CXV2_9FIRM</name>
<dbReference type="PANTHER" id="PTHR32347:SF29">
    <property type="entry name" value="UPF0194 MEMBRANE PROTEIN YBHG"/>
    <property type="match status" value="1"/>
</dbReference>
<evidence type="ECO:0000256" key="1">
    <source>
        <dbReference type="ARBA" id="ARBA00004418"/>
    </source>
</evidence>
<accession>H1CXV2</accession>
<dbReference type="Pfam" id="PF25881">
    <property type="entry name" value="HH_YBHG"/>
    <property type="match status" value="1"/>
</dbReference>
<dbReference type="PROSITE" id="PS51257">
    <property type="entry name" value="PROKAR_LIPOPROTEIN"/>
    <property type="match status" value="1"/>
</dbReference>
<feature type="domain" description="CusB-like beta-barrel" evidence="8">
    <location>
        <begin position="254"/>
        <end position="337"/>
    </location>
</feature>
<dbReference type="STRING" id="742743.HMPREF9453_00190"/>
<keyword evidence="10" id="KW-1185">Reference proteome</keyword>
<dbReference type="PRINTS" id="PR01490">
    <property type="entry name" value="RTXTOXIND"/>
</dbReference>
<evidence type="ECO:0000256" key="4">
    <source>
        <dbReference type="ARBA" id="ARBA00022764"/>
    </source>
</evidence>
<dbReference type="InterPro" id="IPR058792">
    <property type="entry name" value="Beta-barrel_RND_2"/>
</dbReference>
<dbReference type="OrthoDB" id="9778236at2"/>
<keyword evidence="4" id="KW-0574">Periplasm</keyword>
<gene>
    <name evidence="9" type="ORF">HMPREF9453_00190</name>
</gene>